<evidence type="ECO:0000256" key="1">
    <source>
        <dbReference type="SAM" id="Phobius"/>
    </source>
</evidence>
<dbReference type="InterPro" id="IPR021309">
    <property type="entry name" value="YgaP-like_TM"/>
</dbReference>
<feature type="domain" description="Inner membrane protein YgaP-like transmembrane" evidence="2">
    <location>
        <begin position="1"/>
        <end position="59"/>
    </location>
</feature>
<organism evidence="3 4">
    <name type="scientific">Halalkalibaculum roseum</name>
    <dbReference type="NCBI Taxonomy" id="2709311"/>
    <lineage>
        <taxon>Bacteria</taxon>
        <taxon>Pseudomonadati</taxon>
        <taxon>Balneolota</taxon>
        <taxon>Balneolia</taxon>
        <taxon>Balneolales</taxon>
        <taxon>Balneolaceae</taxon>
        <taxon>Halalkalibaculum</taxon>
    </lineage>
</organism>
<keyword evidence="1" id="KW-0472">Membrane</keyword>
<protein>
    <submittedName>
        <fullName evidence="3">DUF2892 domain-containing protein</fullName>
    </submittedName>
</protein>
<feature type="transmembrane region" description="Helical" evidence="1">
    <location>
        <begin position="36"/>
        <end position="62"/>
    </location>
</feature>
<feature type="transmembrane region" description="Helical" evidence="1">
    <location>
        <begin position="12"/>
        <end position="30"/>
    </location>
</feature>
<keyword evidence="4" id="KW-1185">Reference proteome</keyword>
<evidence type="ECO:0000313" key="4">
    <source>
        <dbReference type="Proteomes" id="UP000473278"/>
    </source>
</evidence>
<dbReference type="EMBL" id="JAALLT010000002">
    <property type="protein sequence ID" value="NGP76577.1"/>
    <property type="molecule type" value="Genomic_DNA"/>
</dbReference>
<evidence type="ECO:0000259" key="2">
    <source>
        <dbReference type="Pfam" id="PF11127"/>
    </source>
</evidence>
<accession>A0A6M1T1G1</accession>
<gene>
    <name evidence="3" type="ORF">G3570_08030</name>
</gene>
<name>A0A6M1T1G1_9BACT</name>
<dbReference type="Proteomes" id="UP000473278">
    <property type="component" value="Unassembled WGS sequence"/>
</dbReference>
<comment type="caution">
    <text evidence="3">The sequence shown here is derived from an EMBL/GenBank/DDBJ whole genome shotgun (WGS) entry which is preliminary data.</text>
</comment>
<dbReference type="AlphaFoldDB" id="A0A6M1T1G1"/>
<reference evidence="3 4" key="1">
    <citation type="submission" date="2020-02" db="EMBL/GenBank/DDBJ databases">
        <title>Balneolaceae bacterium YR4-1, complete genome.</title>
        <authorList>
            <person name="Li Y."/>
            <person name="Wu S."/>
        </authorList>
    </citation>
    <scope>NUCLEOTIDE SEQUENCE [LARGE SCALE GENOMIC DNA]</scope>
    <source>
        <strain evidence="3 4">YR4-1</strain>
    </source>
</reference>
<sequence>MRYNTGKLDRLLRVITSLIIIAAGIAYQSLWGLIGIIPLVSGISGFCPLYSIFGISTCHYTIDSQKSERFNL</sequence>
<evidence type="ECO:0000313" key="3">
    <source>
        <dbReference type="EMBL" id="NGP76577.1"/>
    </source>
</evidence>
<keyword evidence="1" id="KW-1133">Transmembrane helix</keyword>
<keyword evidence="1" id="KW-0812">Transmembrane</keyword>
<proteinExistence type="predicted"/>
<dbReference type="Pfam" id="PF11127">
    <property type="entry name" value="YgaP-like_TM"/>
    <property type="match status" value="1"/>
</dbReference>
<dbReference type="RefSeq" id="WP_165141039.1">
    <property type="nucleotide sequence ID" value="NZ_JAALLT010000002.1"/>
</dbReference>